<gene>
    <name evidence="2" type="ORF">VaNZ11_008321</name>
</gene>
<evidence type="ECO:0000256" key="1">
    <source>
        <dbReference type="SAM" id="MobiDB-lite"/>
    </source>
</evidence>
<proteinExistence type="predicted"/>
<feature type="compositionally biased region" description="Low complexity" evidence="1">
    <location>
        <begin position="200"/>
        <end position="209"/>
    </location>
</feature>
<accession>A0ABQ5S5S7</accession>
<feature type="region of interest" description="Disordered" evidence="1">
    <location>
        <begin position="137"/>
        <end position="216"/>
    </location>
</feature>
<sequence>MSPQNLCASQRFSCHFLKADLSDDVNSREHVNVRHPPVQPSCGAGSATVAANAVGIGSEGLGASLACGLKFASNAPERSALIPPMKRRLITLSTAGNLRISPLSNQQLHQHRIYPVRRPSTDGTSAGAALVAPPLEAREATSQQSQPPPPPSTPARQPHTPSSHMEGARRELSPRDDNVLHGVFYPEPSRPETPPPPTTPRAGGTRVTGSGDGGAAGSASFASPYLILRPVLSLNERTVESCAAQVIITTSGAVYPESQPTNLCTQNPPQPLRVDPPALQRLTTTSLGNVARAADAAAAVAAAGPAVGSREDGPLEGDVNGQDCRQPAFVEAASKLIQTRQQHQDAPALHLEVAATTASTICTMSAVADAPPSVDAGCGGPAGRGEAEDKYASVPQASAATTNTTLGMSWTTIEVTVAVKPKTGTAARRPGHRVGLGAATSEAHNSYVRGPACGIFDLTRYLTGRDCVRHCGRWISRSQFEKAGGSTMAKWYRSIRVLPDLEPLGEWLERHDMPVLRGPSRRSRKRSAADSGDEKGGWQGATADRNEAAWCEDDTPAVEEGERAASLPETWAHHMLLKHRNGGSGGDDLLVQRLMSTWPLSQPFLRTPAVATAAASGPAECAPFGLVSPPYFAVTGVSPNPVTIAAAEAATADAGDALDPPAWQVEEAEDDTPAMAWRVPENKCAFTSLAPLLTLPALRARVSNLNLSSPPTSPRLPELDAQAHAETTQKLSGSAPEQPGMLPHGPQLPLDCANVPVVGGLGLPPPLKRPRLVEPGSAPVRPRLLLHRTSVSDGLGPAQPYLFAVQAPPGMLYRGGEPSRSGFGKAADVGVGTNDPRSRGTPLEGK</sequence>
<name>A0ABQ5S5S7_9CHLO</name>
<feature type="region of interest" description="Disordered" evidence="1">
    <location>
        <begin position="517"/>
        <end position="547"/>
    </location>
</feature>
<reference evidence="2 3" key="1">
    <citation type="journal article" date="2023" name="IScience">
        <title>Expanded male sex-determining region conserved during the evolution of homothallism in the green alga Volvox.</title>
        <authorList>
            <person name="Yamamoto K."/>
            <person name="Matsuzaki R."/>
            <person name="Mahakham W."/>
            <person name="Heman W."/>
            <person name="Sekimoto H."/>
            <person name="Kawachi M."/>
            <person name="Minakuchi Y."/>
            <person name="Toyoda A."/>
            <person name="Nozaki H."/>
        </authorList>
    </citation>
    <scope>NUCLEOTIDE SEQUENCE [LARGE SCALE GENOMIC DNA]</scope>
    <source>
        <strain evidence="2 3">NIES-4468</strain>
    </source>
</reference>
<evidence type="ECO:0008006" key="4">
    <source>
        <dbReference type="Google" id="ProtNLM"/>
    </source>
</evidence>
<feature type="compositionally biased region" description="Basic and acidic residues" evidence="1">
    <location>
        <begin position="166"/>
        <end position="179"/>
    </location>
</feature>
<evidence type="ECO:0000313" key="3">
    <source>
        <dbReference type="Proteomes" id="UP001165090"/>
    </source>
</evidence>
<keyword evidence="3" id="KW-1185">Reference proteome</keyword>
<comment type="caution">
    <text evidence="2">The sequence shown here is derived from an EMBL/GenBank/DDBJ whole genome shotgun (WGS) entry which is preliminary data.</text>
</comment>
<organism evidence="2 3">
    <name type="scientific">Volvox africanus</name>
    <dbReference type="NCBI Taxonomy" id="51714"/>
    <lineage>
        <taxon>Eukaryota</taxon>
        <taxon>Viridiplantae</taxon>
        <taxon>Chlorophyta</taxon>
        <taxon>core chlorophytes</taxon>
        <taxon>Chlorophyceae</taxon>
        <taxon>CS clade</taxon>
        <taxon>Chlamydomonadales</taxon>
        <taxon>Volvocaceae</taxon>
        <taxon>Volvox</taxon>
    </lineage>
</organism>
<feature type="region of interest" description="Disordered" evidence="1">
    <location>
        <begin position="707"/>
        <end position="738"/>
    </location>
</feature>
<dbReference type="EMBL" id="BSDZ01000021">
    <property type="protein sequence ID" value="GLI64925.1"/>
    <property type="molecule type" value="Genomic_DNA"/>
</dbReference>
<protein>
    <recommendedName>
        <fullName evidence="4">RlsA</fullName>
    </recommendedName>
</protein>
<dbReference type="Proteomes" id="UP001165090">
    <property type="component" value="Unassembled WGS sequence"/>
</dbReference>
<evidence type="ECO:0000313" key="2">
    <source>
        <dbReference type="EMBL" id="GLI64925.1"/>
    </source>
</evidence>
<feature type="region of interest" description="Disordered" evidence="1">
    <location>
        <begin position="814"/>
        <end position="846"/>
    </location>
</feature>